<accession>A0A9Q6Z346</accession>
<dbReference type="Proteomes" id="UP000596202">
    <property type="component" value="Chromosome"/>
</dbReference>
<dbReference type="EMBL" id="CP068108">
    <property type="protein sequence ID" value="QQT98943.1"/>
    <property type="molecule type" value="Genomic_DNA"/>
</dbReference>
<dbReference type="RefSeq" id="WP_002986352.1">
    <property type="nucleotide sequence ID" value="NZ_CP068108.1"/>
</dbReference>
<dbReference type="AlphaFoldDB" id="A0A9Q6Z346"/>
<gene>
    <name evidence="1" type="ORF">I6I88_12045</name>
</gene>
<proteinExistence type="predicted"/>
<sequence length="88" mass="10063">MSKTHYGWSNSYDPYGEDIPDKYACGSTVGYDYSASTIKADISCKKCLKKFDAFVKETNEHLLIQAQQMGEMADFFIEQENKKNSKDE</sequence>
<reference evidence="1 2" key="1">
    <citation type="submission" date="2021-01" db="EMBL/GenBank/DDBJ databases">
        <title>FDA dAtabase for Regulatory Grade micrObial Sequences (FDA-ARGOS): Supporting development and validation of Infectious Disease Dx tests.</title>
        <authorList>
            <person name="Sproer C."/>
            <person name="Gronow S."/>
            <person name="Severitt S."/>
            <person name="Schroder I."/>
            <person name="Tallon L."/>
            <person name="Sadzewicz L."/>
            <person name="Zhao X."/>
            <person name="Boylan J."/>
            <person name="Ott S."/>
            <person name="Bowen H."/>
            <person name="Vavikolanu K."/>
            <person name="Mehta A."/>
            <person name="Aluvathingal J."/>
            <person name="Nadendla S."/>
            <person name="Lowell S."/>
            <person name="Myers T."/>
            <person name="Yan Y."/>
            <person name="Sichtig H."/>
        </authorList>
    </citation>
    <scope>NUCLEOTIDE SEQUENCE [LARGE SCALE GENOMIC DNA]</scope>
    <source>
        <strain evidence="1 2">FDAARGOS_1131</strain>
    </source>
</reference>
<evidence type="ECO:0000313" key="2">
    <source>
        <dbReference type="Proteomes" id="UP000596202"/>
    </source>
</evidence>
<organism evidence="1 2">
    <name type="scientific">Myroides odoratus</name>
    <name type="common">Flavobacterium odoratum</name>
    <dbReference type="NCBI Taxonomy" id="256"/>
    <lineage>
        <taxon>Bacteria</taxon>
        <taxon>Pseudomonadati</taxon>
        <taxon>Bacteroidota</taxon>
        <taxon>Flavobacteriia</taxon>
        <taxon>Flavobacteriales</taxon>
        <taxon>Flavobacteriaceae</taxon>
        <taxon>Myroides</taxon>
    </lineage>
</organism>
<name>A0A9Q6Z346_MYROD</name>
<dbReference type="GeneID" id="93528395"/>
<protein>
    <submittedName>
        <fullName evidence="1">Uncharacterized protein</fullName>
    </submittedName>
</protein>
<evidence type="ECO:0000313" key="1">
    <source>
        <dbReference type="EMBL" id="QQT98943.1"/>
    </source>
</evidence>